<evidence type="ECO:0000313" key="4">
    <source>
        <dbReference type="Proteomes" id="UP000263377"/>
    </source>
</evidence>
<reference evidence="3 4" key="1">
    <citation type="submission" date="2018-08" db="EMBL/GenBank/DDBJ databases">
        <title>Diversity &amp; Physiological Properties of Lignin-Decomposing Actinobacteria from Soil.</title>
        <authorList>
            <person name="Roh S.G."/>
            <person name="Kim S.B."/>
        </authorList>
    </citation>
    <scope>NUCLEOTIDE SEQUENCE [LARGE SCALE GENOMIC DNA]</scope>
    <source>
        <strain evidence="3 4">MMS17-GH009</strain>
    </source>
</reference>
<dbReference type="EMBL" id="QVIG01000001">
    <property type="protein sequence ID" value="RGD56817.1"/>
    <property type="molecule type" value="Genomic_DNA"/>
</dbReference>
<sequence length="280" mass="30647">MGRALRPGLRVRHRRRADGLPRPAGNTPGPGPDPPPRHRPGPPHRLAVLQPRRPGHPRHRGPARRLRPLPRTGPPALRHRQLRPARHRRLHHPPLLPDPAAEQALLDGLPAGFPTAADQQSAWTRAYTGLARHCADNDTTGLLAHLSTADTARDLDVLRQAVGDRRLTYWGTSYGTLLGAVYANLFPDRVRAMVLDSALDPRAWSTGRTPRQRALPRSCAPAATSPPPAPWTPSSNAAPRPAPRRARSRRATRTRPVPGSPPSWSGCAAGRSRPARRRGR</sequence>
<dbReference type="GO" id="GO:0016787">
    <property type="term" value="F:hydrolase activity"/>
    <property type="evidence" value="ECO:0007669"/>
    <property type="project" value="UniProtKB-KW"/>
</dbReference>
<organism evidence="3 4">
    <name type="scientific">Kitasatospora xanthocidica</name>
    <dbReference type="NCBI Taxonomy" id="83382"/>
    <lineage>
        <taxon>Bacteria</taxon>
        <taxon>Bacillati</taxon>
        <taxon>Actinomycetota</taxon>
        <taxon>Actinomycetes</taxon>
        <taxon>Kitasatosporales</taxon>
        <taxon>Streptomycetaceae</taxon>
        <taxon>Kitasatospora</taxon>
    </lineage>
</organism>
<dbReference type="Pfam" id="PF00561">
    <property type="entry name" value="Abhydrolase_1"/>
    <property type="match status" value="1"/>
</dbReference>
<protein>
    <submittedName>
        <fullName evidence="3">Alpha/beta fold hydrolase</fullName>
    </submittedName>
</protein>
<dbReference type="Proteomes" id="UP000263377">
    <property type="component" value="Unassembled WGS sequence"/>
</dbReference>
<dbReference type="InterPro" id="IPR029058">
    <property type="entry name" value="AB_hydrolase_fold"/>
</dbReference>
<evidence type="ECO:0000313" key="3">
    <source>
        <dbReference type="EMBL" id="RGD56817.1"/>
    </source>
</evidence>
<name>A0A372ZNJ6_9ACTN</name>
<feature type="domain" description="AB hydrolase-1" evidence="2">
    <location>
        <begin position="144"/>
        <end position="201"/>
    </location>
</feature>
<accession>A0A372ZNJ6</accession>
<keyword evidence="3" id="KW-0378">Hydrolase</keyword>
<evidence type="ECO:0000256" key="1">
    <source>
        <dbReference type="SAM" id="MobiDB-lite"/>
    </source>
</evidence>
<comment type="caution">
    <text evidence="3">The sequence shown here is derived from an EMBL/GenBank/DDBJ whole genome shotgun (WGS) entry which is preliminary data.</text>
</comment>
<keyword evidence="4" id="KW-1185">Reference proteome</keyword>
<dbReference type="InterPro" id="IPR000073">
    <property type="entry name" value="AB_hydrolase_1"/>
</dbReference>
<feature type="compositionally biased region" description="Basic residues" evidence="1">
    <location>
        <begin position="53"/>
        <end position="68"/>
    </location>
</feature>
<evidence type="ECO:0000259" key="2">
    <source>
        <dbReference type="Pfam" id="PF00561"/>
    </source>
</evidence>
<feature type="compositionally biased region" description="Basic residues" evidence="1">
    <location>
        <begin position="242"/>
        <end position="253"/>
    </location>
</feature>
<proteinExistence type="predicted"/>
<gene>
    <name evidence="3" type="ORF">DR950_02540</name>
</gene>
<feature type="compositionally biased region" description="Basic residues" evidence="1">
    <location>
        <begin position="77"/>
        <end position="86"/>
    </location>
</feature>
<dbReference type="AlphaFoldDB" id="A0A372ZNJ6"/>
<dbReference type="SUPFAM" id="SSF53474">
    <property type="entry name" value="alpha/beta-Hydrolases"/>
    <property type="match status" value="1"/>
</dbReference>
<feature type="region of interest" description="Disordered" evidence="1">
    <location>
        <begin position="1"/>
        <end position="86"/>
    </location>
</feature>
<dbReference type="Gene3D" id="3.40.50.1820">
    <property type="entry name" value="alpha/beta hydrolase"/>
    <property type="match status" value="1"/>
</dbReference>
<feature type="region of interest" description="Disordered" evidence="1">
    <location>
        <begin position="202"/>
        <end position="280"/>
    </location>
</feature>